<evidence type="ECO:0000313" key="2">
    <source>
        <dbReference type="WBParaSite" id="TREG1_72870.1"/>
    </source>
</evidence>
<proteinExistence type="predicted"/>
<accession>A0AA85K644</accession>
<dbReference type="WBParaSite" id="TREG1_72870.1">
    <property type="protein sequence ID" value="TREG1_72870.1"/>
    <property type="gene ID" value="TREG1_72870"/>
</dbReference>
<evidence type="ECO:0000313" key="1">
    <source>
        <dbReference type="Proteomes" id="UP000050795"/>
    </source>
</evidence>
<protein>
    <submittedName>
        <fullName evidence="2">Uncharacterized protein</fullName>
    </submittedName>
</protein>
<dbReference type="AlphaFoldDB" id="A0AA85K644"/>
<reference evidence="2" key="2">
    <citation type="submission" date="2023-11" db="UniProtKB">
        <authorList>
            <consortium name="WormBaseParasite"/>
        </authorList>
    </citation>
    <scope>IDENTIFICATION</scope>
</reference>
<keyword evidence="1" id="KW-1185">Reference proteome</keyword>
<dbReference type="Proteomes" id="UP000050795">
    <property type="component" value="Unassembled WGS sequence"/>
</dbReference>
<sequence length="133" mass="15818">MPNLKWRLFTMGKLSSFNNMRIKQRYTIHPSLTLNNLTASCSRASMKFKDYMISNFKRTSLKQVIQSMKNISIQSKHFKTYHYSVKRQFKDESDLCNYKTSTTYTALETTSVEVPFNKDVRKTTRLWIRLQIL</sequence>
<reference evidence="1" key="1">
    <citation type="submission" date="2022-06" db="EMBL/GenBank/DDBJ databases">
        <authorList>
            <person name="Berger JAMES D."/>
            <person name="Berger JAMES D."/>
        </authorList>
    </citation>
    <scope>NUCLEOTIDE SEQUENCE [LARGE SCALE GENOMIC DNA]</scope>
</reference>
<organism evidence="1 2">
    <name type="scientific">Trichobilharzia regenti</name>
    <name type="common">Nasal bird schistosome</name>
    <dbReference type="NCBI Taxonomy" id="157069"/>
    <lineage>
        <taxon>Eukaryota</taxon>
        <taxon>Metazoa</taxon>
        <taxon>Spiralia</taxon>
        <taxon>Lophotrochozoa</taxon>
        <taxon>Platyhelminthes</taxon>
        <taxon>Trematoda</taxon>
        <taxon>Digenea</taxon>
        <taxon>Strigeidida</taxon>
        <taxon>Schistosomatoidea</taxon>
        <taxon>Schistosomatidae</taxon>
        <taxon>Trichobilharzia</taxon>
    </lineage>
</organism>
<name>A0AA85K644_TRIRE</name>